<feature type="compositionally biased region" description="Low complexity" evidence="1">
    <location>
        <begin position="283"/>
        <end position="292"/>
    </location>
</feature>
<feature type="compositionally biased region" description="Basic and acidic residues" evidence="1">
    <location>
        <begin position="535"/>
        <end position="545"/>
    </location>
</feature>
<evidence type="ECO:0000313" key="2">
    <source>
        <dbReference type="EMBL" id="AJF98013.1"/>
    </source>
</evidence>
<reference evidence="2 3" key="1">
    <citation type="journal article" date="2015" name="Parasitol. Res.">
        <title>Viruses in close associations with free-living amoebae.</title>
        <authorList>
            <person name="Scheid P."/>
        </authorList>
    </citation>
    <scope>NUCLEOTIDE SEQUENCE [LARGE SCALE GENOMIC DNA]</scope>
    <source>
        <strain evidence="2">KlaHel</strain>
    </source>
</reference>
<name>A0A0B5IYQ0_9VIRU</name>
<feature type="compositionally biased region" description="Basic and acidic residues" evidence="1">
    <location>
        <begin position="223"/>
        <end position="245"/>
    </location>
</feature>
<feature type="compositionally biased region" description="Low complexity" evidence="1">
    <location>
        <begin position="164"/>
        <end position="174"/>
    </location>
</feature>
<feature type="compositionally biased region" description="Basic residues" evidence="1">
    <location>
        <begin position="293"/>
        <end position="303"/>
    </location>
</feature>
<sequence length="802" mass="87076">MRSDTTSAPDRGTISLFFCIFFVFFHGIRADLLKATRWQWTWTCACAYNPDPWRQRARRESDPGAPANIWALDEVPATYRGAHGRAGGGTTTTTTSTDATRGRHDVTTSDALCDTPFGGHAYTQQAYDVVGDAIYGTHDYDDRYIKNDAGTQADEDDSSKTDILLPSTPSSSSTMVFSGIPSRLADASALPPPGLFDHDYDYYGDGNNRDRGRIETDVYGDAYGDHNNHDDDDGDRNGDDPRRDAALVPTNGLAPVDNRWLHDPIVAAAEFARPSPVGPPAPRALRALPLRGRTSRGSRHSGRRSIEASLPAVQPPRHALPRDVSSNGTAMPPPVVKPSPPRKTPVMAPPPVDDGDRRHGNARPRESPPPPPPLFNADGLVVPLARRKRTWQLPVCIAGQAVWVAVSTTRRTLTVSTHDLREARLRVPAADLVCSLPAKRAQLYCSDVVIPVEDPAGDGATAAIRARRFDFYVGRGRFASRVGLLGGPDRRSLFAHLRLPIDLFALRLDHPRPSVWRTRHLSGDTRATTPSGGARESDSRERERQPGQPTAHRRRRRRHRRREVSWLALGAAAEAPPPPARRCRLVRAGARARRRKGVVALAAAGIRVGRVRFDFLDPLPAIVHAEVPGLCVPRELYDAIVERIASASGLFRGGASVERGRRAWRGPSPASRIWPSYSTATPSASTAAGACVSTCRRGPTPCGIGRAPSTTVAPGTMTAVASNYSSRRWRHPSATTSSAWSWAPRASRGAWRPFPWTAAGPGFGATSTTLTRRAPAMTTMVMATAHESTSPAHLATNSDKEK</sequence>
<dbReference type="RefSeq" id="YP_009120248.1">
    <property type="nucleotide sequence ID" value="NC_026440.1"/>
</dbReference>
<dbReference type="EMBL" id="KP136319">
    <property type="protein sequence ID" value="AJF98013.1"/>
    <property type="molecule type" value="Genomic_DNA"/>
</dbReference>
<proteinExistence type="predicted"/>
<protein>
    <submittedName>
        <fullName evidence="2">Uncharacterized protein</fullName>
    </submittedName>
</protein>
<feature type="compositionally biased region" description="Basic and acidic residues" evidence="1">
    <location>
        <begin position="354"/>
        <end position="366"/>
    </location>
</feature>
<dbReference type="GeneID" id="23462930"/>
<evidence type="ECO:0000313" key="3">
    <source>
        <dbReference type="Proteomes" id="UP000202511"/>
    </source>
</evidence>
<feature type="region of interest" description="Disordered" evidence="1">
    <location>
        <begin position="149"/>
        <end position="176"/>
    </location>
</feature>
<dbReference type="KEGG" id="vg:23462930"/>
<feature type="region of interest" description="Disordered" evidence="1">
    <location>
        <begin position="516"/>
        <end position="559"/>
    </location>
</feature>
<feature type="region of interest" description="Disordered" evidence="1">
    <location>
        <begin position="211"/>
        <end position="251"/>
    </location>
</feature>
<feature type="region of interest" description="Disordered" evidence="1">
    <location>
        <begin position="80"/>
        <end position="102"/>
    </location>
</feature>
<dbReference type="Proteomes" id="UP000202511">
    <property type="component" value="Segment"/>
</dbReference>
<feature type="region of interest" description="Disordered" evidence="1">
    <location>
        <begin position="272"/>
        <end position="376"/>
    </location>
</feature>
<feature type="compositionally biased region" description="Pro residues" evidence="1">
    <location>
        <begin position="331"/>
        <end position="352"/>
    </location>
</feature>
<evidence type="ECO:0000256" key="1">
    <source>
        <dbReference type="SAM" id="MobiDB-lite"/>
    </source>
</evidence>
<organism evidence="2 3">
    <name type="scientific">Pandoravirus inopinatum</name>
    <dbReference type="NCBI Taxonomy" id="1605721"/>
    <lineage>
        <taxon>Viruses</taxon>
        <taxon>Pandoravirus</taxon>
    </lineage>
</organism>
<accession>A0A0B5IYQ0</accession>